<protein>
    <recommendedName>
        <fullName evidence="7">RRM domain-containing protein</fullName>
    </recommendedName>
</protein>
<dbReference type="GeneID" id="11532926"/>
<evidence type="ECO:0000259" key="7">
    <source>
        <dbReference type="PROSITE" id="PS50102"/>
    </source>
</evidence>
<dbReference type="SUPFAM" id="SSF54928">
    <property type="entry name" value="RNA-binding domain, RBD"/>
    <property type="match status" value="1"/>
</dbReference>
<dbReference type="GO" id="GO:0005685">
    <property type="term" value="C:U1 snRNP"/>
    <property type="evidence" value="ECO:0007669"/>
    <property type="project" value="EnsemblFungi"/>
</dbReference>
<dbReference type="InterPro" id="IPR000504">
    <property type="entry name" value="RRM_dom"/>
</dbReference>
<dbReference type="STRING" id="1071381.G8BYH2"/>
<dbReference type="EMBL" id="HE612865">
    <property type="protein sequence ID" value="CCE64914.1"/>
    <property type="molecule type" value="Genomic_DNA"/>
</dbReference>
<feature type="domain" description="RRM" evidence="7">
    <location>
        <begin position="112"/>
        <end position="203"/>
    </location>
</feature>
<dbReference type="Pfam" id="PF12220">
    <property type="entry name" value="U1snRNP70_N"/>
    <property type="match status" value="1"/>
</dbReference>
<dbReference type="RefSeq" id="XP_003687348.1">
    <property type="nucleotide sequence ID" value="XM_003687300.1"/>
</dbReference>
<dbReference type="PROSITE" id="PS50102">
    <property type="entry name" value="RRM"/>
    <property type="match status" value="1"/>
</dbReference>
<dbReference type="GO" id="GO:0003729">
    <property type="term" value="F:mRNA binding"/>
    <property type="evidence" value="ECO:0007669"/>
    <property type="project" value="EnsemblFungi"/>
</dbReference>
<feature type="compositionally biased region" description="Polar residues" evidence="6">
    <location>
        <begin position="285"/>
        <end position="300"/>
    </location>
</feature>
<evidence type="ECO:0000256" key="1">
    <source>
        <dbReference type="ARBA" id="ARBA00004123"/>
    </source>
</evidence>
<dbReference type="PANTHER" id="PTHR13952">
    <property type="entry name" value="U1 SMALL NUCLEAR RIBONUCLEOPROTEIN 70 KD"/>
    <property type="match status" value="1"/>
</dbReference>
<dbReference type="OMA" id="KYPPNIQ"/>
<keyword evidence="4" id="KW-0687">Ribonucleoprotein</keyword>
<reference evidence="8 9" key="1">
    <citation type="journal article" date="2011" name="Proc. Natl. Acad. Sci. U.S.A.">
        <title>Evolutionary erosion of yeast sex chromosomes by mating-type switching accidents.</title>
        <authorList>
            <person name="Gordon J.L."/>
            <person name="Armisen D."/>
            <person name="Proux-Wera E."/>
            <person name="Oheigeartaigh S.S."/>
            <person name="Byrne K.P."/>
            <person name="Wolfe K.H."/>
        </authorList>
    </citation>
    <scope>NUCLEOTIDE SEQUENCE [LARGE SCALE GENOMIC DNA]</scope>
    <source>
        <strain evidence="9">ATCC 24235 / CBS 4417 / NBRC 1672 / NRRL Y-8282 / UCD 70-5</strain>
    </source>
</reference>
<accession>G8BYH2</accession>
<dbReference type="GO" id="GO:0071004">
    <property type="term" value="C:U2-type prespliceosome"/>
    <property type="evidence" value="ECO:0007669"/>
    <property type="project" value="EnsemblFungi"/>
</dbReference>
<evidence type="ECO:0000256" key="6">
    <source>
        <dbReference type="SAM" id="MobiDB-lite"/>
    </source>
</evidence>
<dbReference type="GO" id="GO:0000243">
    <property type="term" value="C:commitment complex"/>
    <property type="evidence" value="ECO:0007669"/>
    <property type="project" value="EnsemblFungi"/>
</dbReference>
<name>G8BYH2_TETPH</name>
<dbReference type="InterPro" id="IPR035979">
    <property type="entry name" value="RBD_domain_sf"/>
</dbReference>
<keyword evidence="2 5" id="KW-0694">RNA-binding</keyword>
<evidence type="ECO:0000256" key="3">
    <source>
        <dbReference type="ARBA" id="ARBA00023242"/>
    </source>
</evidence>
<proteinExistence type="predicted"/>
<dbReference type="InterPro" id="IPR051183">
    <property type="entry name" value="U1_U11-U12_snRNP_70-35kDa"/>
</dbReference>
<dbReference type="GO" id="GO:0000398">
    <property type="term" value="P:mRNA splicing, via spliceosome"/>
    <property type="evidence" value="ECO:0007669"/>
    <property type="project" value="EnsemblFungi"/>
</dbReference>
<comment type="subcellular location">
    <subcellularLocation>
        <location evidence="1">Nucleus</location>
    </subcellularLocation>
</comment>
<dbReference type="PANTHER" id="PTHR13952:SF5">
    <property type="entry name" value="U1 SMALL NUCLEAR RIBONUCLEOPROTEIN 70 KDA"/>
    <property type="match status" value="1"/>
</dbReference>
<keyword evidence="3" id="KW-0539">Nucleus</keyword>
<keyword evidence="9" id="KW-1185">Reference proteome</keyword>
<dbReference type="GO" id="GO:0071011">
    <property type="term" value="C:precatalytic spliceosome"/>
    <property type="evidence" value="ECO:0007669"/>
    <property type="project" value="TreeGrafter"/>
</dbReference>
<dbReference type="Pfam" id="PF00076">
    <property type="entry name" value="RRM_1"/>
    <property type="match status" value="1"/>
</dbReference>
<dbReference type="HOGENOM" id="CLU_045151_4_1_1"/>
<gene>
    <name evidence="8" type="primary">TPHA0J00920</name>
    <name evidence="8" type="ordered locus">TPHA_0J00920</name>
</gene>
<dbReference type="Gene3D" id="3.30.70.330">
    <property type="match status" value="1"/>
</dbReference>
<organism evidence="8 9">
    <name type="scientific">Tetrapisispora phaffii (strain ATCC 24235 / CBS 4417 / NBRC 1672 / NRRL Y-8282 / UCD 70-5)</name>
    <name type="common">Yeast</name>
    <name type="synonym">Fabospora phaffii</name>
    <dbReference type="NCBI Taxonomy" id="1071381"/>
    <lineage>
        <taxon>Eukaryota</taxon>
        <taxon>Fungi</taxon>
        <taxon>Dikarya</taxon>
        <taxon>Ascomycota</taxon>
        <taxon>Saccharomycotina</taxon>
        <taxon>Saccharomycetes</taxon>
        <taxon>Saccharomycetales</taxon>
        <taxon>Saccharomycetaceae</taxon>
        <taxon>Tetrapisispora</taxon>
    </lineage>
</organism>
<feature type="region of interest" description="Disordered" evidence="6">
    <location>
        <begin position="282"/>
        <end position="309"/>
    </location>
</feature>
<dbReference type="Proteomes" id="UP000005666">
    <property type="component" value="Chromosome 10"/>
</dbReference>
<feature type="region of interest" description="Disordered" evidence="6">
    <location>
        <begin position="235"/>
        <end position="256"/>
    </location>
</feature>
<evidence type="ECO:0000313" key="9">
    <source>
        <dbReference type="Proteomes" id="UP000005666"/>
    </source>
</evidence>
<evidence type="ECO:0000256" key="2">
    <source>
        <dbReference type="ARBA" id="ARBA00022884"/>
    </source>
</evidence>
<evidence type="ECO:0000313" key="8">
    <source>
        <dbReference type="EMBL" id="CCE64914.1"/>
    </source>
</evidence>
<dbReference type="KEGG" id="tpf:TPHA_0J00920"/>
<sequence>MDYNASKFPDDVARLFKPNPPLKFLKGIDYPMHKRKTNPNISGITQIQNDRSISSIFNEYNIQFPKGSENGHLKVYNEVKNQKIKEKNSIESKLSAWDPNNDPNIINTDPYRTIFVGRLPYDIDEISLQKIFIKYGQIEKVRIIRNSHGKKENSNTPTVGKSRGYGFIVFEDTYSSKMAFKDIGTHKGIEINGRTCIVDIERGRTVRYFKPRRLGGGLGGRGYTERMKKFSDTYGERTRDNIPPSFHNYPNTTNVDTQTSTITRSRYNNTTVSPAVVNHEPIQPATVSYKSRSSRTGTSTVKEKEEIDY</sequence>
<dbReference type="InterPro" id="IPR022023">
    <property type="entry name" value="U1snRNP70_N"/>
</dbReference>
<dbReference type="AlphaFoldDB" id="G8BYH2"/>
<dbReference type="GO" id="GO:0030619">
    <property type="term" value="F:U1 snRNA binding"/>
    <property type="evidence" value="ECO:0007669"/>
    <property type="project" value="EnsemblFungi"/>
</dbReference>
<evidence type="ECO:0000256" key="4">
    <source>
        <dbReference type="ARBA" id="ARBA00023274"/>
    </source>
</evidence>
<dbReference type="InterPro" id="IPR012677">
    <property type="entry name" value="Nucleotide-bd_a/b_plait_sf"/>
</dbReference>
<dbReference type="eggNOG" id="KOG0113">
    <property type="taxonomic scope" value="Eukaryota"/>
</dbReference>
<dbReference type="CDD" id="cd21615">
    <property type="entry name" value="RRM_SNP1_like"/>
    <property type="match status" value="1"/>
</dbReference>
<dbReference type="OrthoDB" id="4207594at2759"/>
<dbReference type="SMART" id="SM00360">
    <property type="entry name" value="RRM"/>
    <property type="match status" value="1"/>
</dbReference>
<evidence type="ECO:0000256" key="5">
    <source>
        <dbReference type="PROSITE-ProRule" id="PRU00176"/>
    </source>
</evidence>